<name>U9UGD7_RHIID</name>
<reference evidence="2" key="1">
    <citation type="submission" date="2013-07" db="EMBL/GenBank/DDBJ databases">
        <title>The genome of an arbuscular mycorrhizal fungus provides insights into the evolution of the oldest plant symbiosis.</title>
        <authorList>
            <consortium name="DOE Joint Genome Institute"/>
            <person name="Tisserant E."/>
            <person name="Malbreil M."/>
            <person name="Kuo A."/>
            <person name="Kohler A."/>
            <person name="Symeonidi A."/>
            <person name="Balestrini R."/>
            <person name="Charron P."/>
            <person name="Duensing N."/>
            <person name="Frei-dit-Frey N."/>
            <person name="Gianinazzi-Pearson V."/>
            <person name="Gilbert B."/>
            <person name="Handa Y."/>
            <person name="Hijri M."/>
            <person name="Kaul R."/>
            <person name="Kawaguchi M."/>
            <person name="Krajinski F."/>
            <person name="Lammers P."/>
            <person name="Lapierre D."/>
            <person name="Masclaux F.G."/>
            <person name="Murat C."/>
            <person name="Morin E."/>
            <person name="Ndikumana S."/>
            <person name="Pagni M."/>
            <person name="Petitpierre D."/>
            <person name="Requena N."/>
            <person name="Rosikiewicz P."/>
            <person name="Riley R."/>
            <person name="Saito K."/>
            <person name="San Clemente H."/>
            <person name="Shapiro H."/>
            <person name="van Tuinen D."/>
            <person name="Becard G."/>
            <person name="Bonfante P."/>
            <person name="Paszkowski U."/>
            <person name="Shachar-Hill Y."/>
            <person name="Young J.P."/>
            <person name="Sanders I.R."/>
            <person name="Henrissat B."/>
            <person name="Rensing S.A."/>
            <person name="Grigoriev I.V."/>
            <person name="Corradi N."/>
            <person name="Roux C."/>
            <person name="Martin F."/>
        </authorList>
    </citation>
    <scope>NUCLEOTIDE SEQUENCE</scope>
    <source>
        <strain evidence="2">DAOM 197198</strain>
    </source>
</reference>
<gene>
    <name evidence="2" type="ORF">GLOINDRAFT_344101</name>
</gene>
<sequence>MLSIFLFLDLNDDVVVTIAVVVVIGEAGVGVAVASVGVGIAGDSVGTREKEGDLDFFAFYSFFFALSNWKPYREFQLTPRNQNSEGGAWYRRYGIYKQQSLGALSYPSKTKIIQNLQTERTFRFSPVMTL</sequence>
<dbReference type="AlphaFoldDB" id="U9UGD7"/>
<dbReference type="EMBL" id="KI278235">
    <property type="protein sequence ID" value="ESA19465.1"/>
    <property type="molecule type" value="Genomic_DNA"/>
</dbReference>
<dbReference type="HOGENOM" id="CLU_2251469_0_0_1"/>
<protein>
    <submittedName>
        <fullName evidence="2">Uncharacterized protein</fullName>
    </submittedName>
</protein>
<keyword evidence="1" id="KW-0812">Transmembrane</keyword>
<keyword evidence="1" id="KW-0472">Membrane</keyword>
<proteinExistence type="predicted"/>
<organism evidence="2">
    <name type="scientific">Rhizophagus irregularis (strain DAOM 181602 / DAOM 197198 / MUCL 43194)</name>
    <name type="common">Arbuscular mycorrhizal fungus</name>
    <name type="synonym">Glomus intraradices</name>
    <dbReference type="NCBI Taxonomy" id="747089"/>
    <lineage>
        <taxon>Eukaryota</taxon>
        <taxon>Fungi</taxon>
        <taxon>Fungi incertae sedis</taxon>
        <taxon>Mucoromycota</taxon>
        <taxon>Glomeromycotina</taxon>
        <taxon>Glomeromycetes</taxon>
        <taxon>Glomerales</taxon>
        <taxon>Glomeraceae</taxon>
        <taxon>Rhizophagus</taxon>
    </lineage>
</organism>
<evidence type="ECO:0000256" key="1">
    <source>
        <dbReference type="SAM" id="Phobius"/>
    </source>
</evidence>
<evidence type="ECO:0000313" key="2">
    <source>
        <dbReference type="EMBL" id="ESA19465.1"/>
    </source>
</evidence>
<accession>U9UGD7</accession>
<feature type="transmembrane region" description="Helical" evidence="1">
    <location>
        <begin position="15"/>
        <end position="42"/>
    </location>
</feature>
<keyword evidence="1" id="KW-1133">Transmembrane helix</keyword>